<dbReference type="GeneID" id="29521139"/>
<protein>
    <submittedName>
        <fullName evidence="1">Uncharacterized protein</fullName>
    </submittedName>
</protein>
<dbReference type="Proteomes" id="UP001214094">
    <property type="component" value="Plasmid unnamedA"/>
</dbReference>
<accession>A0ABY8HL92</accession>
<evidence type="ECO:0000313" key="2">
    <source>
        <dbReference type="Proteomes" id="UP001214094"/>
    </source>
</evidence>
<dbReference type="EMBL" id="CP121309">
    <property type="protein sequence ID" value="WFP92915.1"/>
    <property type="molecule type" value="Genomic_DNA"/>
</dbReference>
<dbReference type="RefSeq" id="WP_034798048.1">
    <property type="nucleotide sequence ID" value="NZ_CP015881.1"/>
</dbReference>
<sequence>MPSSESLSASPAPLGRIARSGRIVACPIDETLLLVIGTGGPMADQLPVEINEDASSQVMASVVGWRLAAAQSSTTHGFAALLPVEGSAQLPTTLRFGKTGNGKRYMVAPRTFSIGEVTAMLKDFAGPQLVHVLGRLVDVLIKPPHADQRLAAITTLLKTGAASDGYIELLGEGHDGTIALKGWAHDLPAGVCRAIIKSDETFLADCSVAIFQRNDAPDGSAGFVGLLSANDLPRARDIKGIFYRGRGAWRYAGLHERRVVTGPLETPGHIRAMLLQSQSSPQVMLRLRDAASGYDGTETISSLPVPVRLGVDALYQGEDGAFLISGWLLDAEGHVETVRLCRQGGGARLDAGWTRTERSDVEEAFVDRPEFKSAISGHRRSHGFISRVEVLNGEAEGPVHIELTLRDARRAYMPLFPVRLPARTAALRLLGSIDPTSWALPDIIDRQIVPFLTAARSTAPSVETVVDMGPFDQAEGTAILLVAGETETDFAPLLGLLALDPQTRRAPIALVLQTERFRRHAVHIRQLSEFYRLPLRLVSVEGAGDACDLAQAAAESVNSDAVVLLSTSLTPANAGWYQALVSAYETKTGSIISPTLAYEDHSIRWAGSTSLDRPDHLQSSRYAGYPVGAVNRLKLTQVATASLDCCILPREALMEDAGLSPTYLGAALKGLDLALRLSGKGYEAYWLPSLQMVGSDDMPGAGSAATARFVERVDRTLFRARWMPASETAQTFFEETDA</sequence>
<proteinExistence type="predicted"/>
<keyword evidence="1" id="KW-0614">Plasmid</keyword>
<reference evidence="1 2" key="1">
    <citation type="submission" date="2023-03" db="EMBL/GenBank/DDBJ databases">
        <title>Comparative genome and transcriptome analysis combination mining strategies for increasing vitamin B12 production of Ensifer adhaerens strain.</title>
        <authorList>
            <person name="Yongheng L."/>
        </authorList>
    </citation>
    <scope>NUCLEOTIDE SEQUENCE [LARGE SCALE GENOMIC DNA]</scope>
    <source>
        <strain evidence="1 2">Casida A-T305</strain>
        <plasmid evidence="1 2">unnamedA</plasmid>
    </source>
</reference>
<gene>
    <name evidence="1" type="ORF">P4B07_24450</name>
</gene>
<organism evidence="1 2">
    <name type="scientific">Ensifer adhaerens</name>
    <name type="common">Sinorhizobium morelense</name>
    <dbReference type="NCBI Taxonomy" id="106592"/>
    <lineage>
        <taxon>Bacteria</taxon>
        <taxon>Pseudomonadati</taxon>
        <taxon>Pseudomonadota</taxon>
        <taxon>Alphaproteobacteria</taxon>
        <taxon>Hyphomicrobiales</taxon>
        <taxon>Rhizobiaceae</taxon>
        <taxon>Sinorhizobium/Ensifer group</taxon>
        <taxon>Ensifer</taxon>
    </lineage>
</organism>
<name>A0ABY8HL92_ENSAD</name>
<geneLocation type="plasmid" evidence="1 2">
    <name>unnamedA</name>
</geneLocation>
<keyword evidence="2" id="KW-1185">Reference proteome</keyword>
<evidence type="ECO:0000313" key="1">
    <source>
        <dbReference type="EMBL" id="WFP92915.1"/>
    </source>
</evidence>